<evidence type="ECO:0000313" key="2">
    <source>
        <dbReference type="EMBL" id="MBW4658946.1"/>
    </source>
</evidence>
<proteinExistence type="predicted"/>
<protein>
    <recommendedName>
        <fullName evidence="4">DDE transposase family protein</fullName>
    </recommendedName>
</protein>
<reference evidence="2" key="2">
    <citation type="journal article" date="2022" name="Microbiol. Resour. Announc.">
        <title>Metagenome Sequencing to Explore Phylogenomics of Terrestrial Cyanobacteria.</title>
        <authorList>
            <person name="Ward R.D."/>
            <person name="Stajich J.E."/>
            <person name="Johansen J.R."/>
            <person name="Huntemann M."/>
            <person name="Clum A."/>
            <person name="Foster B."/>
            <person name="Foster B."/>
            <person name="Roux S."/>
            <person name="Palaniappan K."/>
            <person name="Varghese N."/>
            <person name="Mukherjee S."/>
            <person name="Reddy T.B.K."/>
            <person name="Daum C."/>
            <person name="Copeland A."/>
            <person name="Chen I.A."/>
            <person name="Ivanova N.N."/>
            <person name="Kyrpides N.C."/>
            <person name="Shapiro N."/>
            <person name="Eloe-Fadrosh E.A."/>
            <person name="Pietrasiak N."/>
        </authorList>
    </citation>
    <scope>NUCLEOTIDE SEQUENCE</scope>
    <source>
        <strain evidence="2">UHER 2000/2452</strain>
    </source>
</reference>
<sequence length="75" mass="8130">MMTSATWYVVKQPDGHCEVMQDEIIPNAGMSDDASAPDGNAEGQPRADRWGPFESQAEAIARRVGLIRAGKCQPL</sequence>
<reference evidence="2" key="1">
    <citation type="submission" date="2021-05" db="EMBL/GenBank/DDBJ databases">
        <authorList>
            <person name="Pietrasiak N."/>
            <person name="Ward R."/>
            <person name="Stajich J.E."/>
            <person name="Kurbessoian T."/>
        </authorList>
    </citation>
    <scope>NUCLEOTIDE SEQUENCE</scope>
    <source>
        <strain evidence="2">UHER 2000/2452</strain>
    </source>
</reference>
<accession>A0A951QA28</accession>
<evidence type="ECO:0008006" key="4">
    <source>
        <dbReference type="Google" id="ProtNLM"/>
    </source>
</evidence>
<evidence type="ECO:0000256" key="1">
    <source>
        <dbReference type="SAM" id="MobiDB-lite"/>
    </source>
</evidence>
<dbReference type="EMBL" id="JAHHHD010000008">
    <property type="protein sequence ID" value="MBW4658946.1"/>
    <property type="molecule type" value="Genomic_DNA"/>
</dbReference>
<gene>
    <name evidence="2" type="ORF">KME15_09740</name>
</gene>
<dbReference type="Proteomes" id="UP000757435">
    <property type="component" value="Unassembled WGS sequence"/>
</dbReference>
<comment type="caution">
    <text evidence="2">The sequence shown here is derived from an EMBL/GenBank/DDBJ whole genome shotgun (WGS) entry which is preliminary data.</text>
</comment>
<evidence type="ECO:0000313" key="3">
    <source>
        <dbReference type="Proteomes" id="UP000757435"/>
    </source>
</evidence>
<organism evidence="2 3">
    <name type="scientific">Drouetiella hepatica Uher 2000/2452</name>
    <dbReference type="NCBI Taxonomy" id="904376"/>
    <lineage>
        <taxon>Bacteria</taxon>
        <taxon>Bacillati</taxon>
        <taxon>Cyanobacteriota</taxon>
        <taxon>Cyanophyceae</taxon>
        <taxon>Oculatellales</taxon>
        <taxon>Oculatellaceae</taxon>
        <taxon>Drouetiella</taxon>
    </lineage>
</organism>
<feature type="region of interest" description="Disordered" evidence="1">
    <location>
        <begin position="26"/>
        <end position="49"/>
    </location>
</feature>
<dbReference type="AlphaFoldDB" id="A0A951QA28"/>
<name>A0A951QA28_9CYAN</name>